<comment type="caution">
    <text evidence="2">The sequence shown here is derived from an EMBL/GenBank/DDBJ whole genome shotgun (WGS) entry which is preliminary data.</text>
</comment>
<dbReference type="InterPro" id="IPR000477">
    <property type="entry name" value="RT_dom"/>
</dbReference>
<evidence type="ECO:0000313" key="2">
    <source>
        <dbReference type="EMBL" id="KAL0896223.1"/>
    </source>
</evidence>
<sequence>MEVEITCRFITFNRKNVKRSCENIRDLCKTADIIALQETWLFKEEIPYLNTISDEFSYTGVSAMDTQAGMLRGRPYGGVALLWKRSVFPEVVVIECDSPRVCAIKVVLREKFFLVLCVYMPTDEPDNLVDFTDVLSSVSAIVDSCGVDCVYILGDFNAHPYERFYYELDNYCSDQEWICSDIVMLGISSETYTFESDAHGSRRWLDHCLVTKAAMNSIRNVFVNLGNQLYMKCFWWDGVYWSDHFPLVIECNLSVLPPTKSTRNNIANEFVWGERSPEQINIYQRECHNRLRLIDFPYELRSCADRMCHDANHRYVIDRLYENIVQALKLSSIVSRNTKNTTKRKVIAGWNKHVGAAYRCAKIKFHMWECCGKPKLGKVYEEMCETRNFFKSRLKWCQDHENQIKMDILASHHSKNDFRSFWKNTNKLQCKPGLPAAIDGVSEPDKIANLFANHFVVKSPLGPSLSSLSAKPGVKREVTVKVRDIANAIKSMSRGKSPGHDGLSIEHLKYAGPHLPRVLFMLFNFCIGHGYLPSDMMRTIVVPIVKNKTGDLADKNNYRPISLATVISKVFDSVLNARLNMYIKLHDNQFGFRPGLSTESAVLSLKHAITYYTTRKTPVFACFLDLSRAFDLVSYDILWKKLENAHLPVELLNVFKYWYGSQVNNCGVRQGGLSSPTLFNLYVDGLIDELSSTRVGCHIDGISVNNISYADDMVLLSASVCGLRRLLAICETYAASHGLVYNVKKSQVMVFGARSKQLESIPSILLNNCCLQRVRKFKYLGHMLTPDLNDDDDIERERRALSVRANMLARRFARCSQQVKITLFRAYCTTFYTCSLWARYTQKAFDAFRVQYNNAFRVLMGLPRYCSASGMFTEAIVDCCYATMRKRCASLVRRVRGGGYQRHPAHDREQARLRLSWPLLHHIGWSGATMLIK</sequence>
<dbReference type="CDD" id="cd01650">
    <property type="entry name" value="RT_nLTR_like"/>
    <property type="match status" value="1"/>
</dbReference>
<dbReference type="SUPFAM" id="SSF56219">
    <property type="entry name" value="DNase I-like"/>
    <property type="match status" value="1"/>
</dbReference>
<accession>A0ABR3IIY1</accession>
<dbReference type="InterPro" id="IPR005135">
    <property type="entry name" value="Endo/exonuclease/phosphatase"/>
</dbReference>
<reference evidence="2 3" key="1">
    <citation type="submission" date="2024-06" db="EMBL/GenBank/DDBJ databases">
        <title>A chromosome-level genome assembly of beet webworm, Loxostege sticticalis.</title>
        <authorList>
            <person name="Zhang Y."/>
        </authorList>
    </citation>
    <scope>NUCLEOTIDE SEQUENCE [LARGE SCALE GENOMIC DNA]</scope>
    <source>
        <strain evidence="2">AQ026</strain>
        <tissue evidence="2">Whole body</tissue>
    </source>
</reference>
<evidence type="ECO:0000313" key="3">
    <source>
        <dbReference type="Proteomes" id="UP001549920"/>
    </source>
</evidence>
<dbReference type="PROSITE" id="PS50878">
    <property type="entry name" value="RT_POL"/>
    <property type="match status" value="1"/>
</dbReference>
<dbReference type="InterPro" id="IPR036691">
    <property type="entry name" value="Endo/exonu/phosph_ase_sf"/>
</dbReference>
<keyword evidence="3" id="KW-1185">Reference proteome</keyword>
<dbReference type="Pfam" id="PF03372">
    <property type="entry name" value="Exo_endo_phos"/>
    <property type="match status" value="1"/>
</dbReference>
<dbReference type="SUPFAM" id="SSF56672">
    <property type="entry name" value="DNA/RNA polymerases"/>
    <property type="match status" value="1"/>
</dbReference>
<gene>
    <name evidence="2" type="ORF">ABMA27_012162</name>
</gene>
<name>A0ABR3IIY1_LOXSC</name>
<dbReference type="PANTHER" id="PTHR19446">
    <property type="entry name" value="REVERSE TRANSCRIPTASES"/>
    <property type="match status" value="1"/>
</dbReference>
<protein>
    <recommendedName>
        <fullName evidence="1">Reverse transcriptase domain-containing protein</fullName>
    </recommendedName>
</protein>
<dbReference type="Gene3D" id="3.60.10.10">
    <property type="entry name" value="Endonuclease/exonuclease/phosphatase"/>
    <property type="match status" value="1"/>
</dbReference>
<feature type="domain" description="Reverse transcriptase" evidence="1">
    <location>
        <begin position="525"/>
        <end position="784"/>
    </location>
</feature>
<dbReference type="InterPro" id="IPR043502">
    <property type="entry name" value="DNA/RNA_pol_sf"/>
</dbReference>
<dbReference type="Proteomes" id="UP001549920">
    <property type="component" value="Unassembled WGS sequence"/>
</dbReference>
<evidence type="ECO:0000259" key="1">
    <source>
        <dbReference type="PROSITE" id="PS50878"/>
    </source>
</evidence>
<proteinExistence type="predicted"/>
<organism evidence="2 3">
    <name type="scientific">Loxostege sticticalis</name>
    <name type="common">Beet webworm moth</name>
    <dbReference type="NCBI Taxonomy" id="481309"/>
    <lineage>
        <taxon>Eukaryota</taxon>
        <taxon>Metazoa</taxon>
        <taxon>Ecdysozoa</taxon>
        <taxon>Arthropoda</taxon>
        <taxon>Hexapoda</taxon>
        <taxon>Insecta</taxon>
        <taxon>Pterygota</taxon>
        <taxon>Neoptera</taxon>
        <taxon>Endopterygota</taxon>
        <taxon>Lepidoptera</taxon>
        <taxon>Glossata</taxon>
        <taxon>Ditrysia</taxon>
        <taxon>Pyraloidea</taxon>
        <taxon>Crambidae</taxon>
        <taxon>Pyraustinae</taxon>
        <taxon>Loxostege</taxon>
    </lineage>
</organism>
<dbReference type="Pfam" id="PF00078">
    <property type="entry name" value="RVT_1"/>
    <property type="match status" value="1"/>
</dbReference>
<dbReference type="EMBL" id="JBEUOH010000003">
    <property type="protein sequence ID" value="KAL0896223.1"/>
    <property type="molecule type" value="Genomic_DNA"/>
</dbReference>